<dbReference type="PANTHER" id="PTHR46888:SF12">
    <property type="match status" value="1"/>
</dbReference>
<dbReference type="PROSITE" id="PS50158">
    <property type="entry name" value="ZF_CCHC"/>
    <property type="match status" value="1"/>
</dbReference>
<organism evidence="5 6">
    <name type="scientific">Leptobrachium leishanense</name>
    <name type="common">Leishan spiny toad</name>
    <dbReference type="NCBI Taxonomy" id="445787"/>
    <lineage>
        <taxon>Eukaryota</taxon>
        <taxon>Metazoa</taxon>
        <taxon>Chordata</taxon>
        <taxon>Craniata</taxon>
        <taxon>Vertebrata</taxon>
        <taxon>Euteleostomi</taxon>
        <taxon>Amphibia</taxon>
        <taxon>Batrachia</taxon>
        <taxon>Anura</taxon>
        <taxon>Pelobatoidea</taxon>
        <taxon>Megophryidae</taxon>
        <taxon>Leptobrachium</taxon>
    </lineage>
</organism>
<reference evidence="5" key="1">
    <citation type="submission" date="2025-08" db="UniProtKB">
        <authorList>
            <consortium name="Ensembl"/>
        </authorList>
    </citation>
    <scope>IDENTIFICATION</scope>
</reference>
<dbReference type="OrthoDB" id="6077919at2759"/>
<feature type="compositionally biased region" description="Polar residues" evidence="2">
    <location>
        <begin position="509"/>
        <end position="519"/>
    </location>
</feature>
<evidence type="ECO:0008006" key="7">
    <source>
        <dbReference type="Google" id="ProtNLM"/>
    </source>
</evidence>
<feature type="region of interest" description="Disordered" evidence="2">
    <location>
        <begin position="282"/>
        <end position="314"/>
    </location>
</feature>
<accession>A0A8C5PHU7</accession>
<keyword evidence="1" id="KW-0862">Zinc</keyword>
<feature type="region of interest" description="Disordered" evidence="2">
    <location>
        <begin position="495"/>
        <end position="562"/>
    </location>
</feature>
<dbReference type="PANTHER" id="PTHR46888">
    <property type="entry name" value="ZINC KNUCKLE DOMAINCONTAINING PROTEIN-RELATED"/>
    <property type="match status" value="1"/>
</dbReference>
<feature type="domain" description="SCAN box" evidence="4">
    <location>
        <begin position="193"/>
        <end position="273"/>
    </location>
</feature>
<dbReference type="InterPro" id="IPR001878">
    <property type="entry name" value="Znf_CCHC"/>
</dbReference>
<feature type="domain" description="CCHC-type" evidence="3">
    <location>
        <begin position="320"/>
        <end position="335"/>
    </location>
</feature>
<evidence type="ECO:0000256" key="2">
    <source>
        <dbReference type="SAM" id="MobiDB-lite"/>
    </source>
</evidence>
<evidence type="ECO:0000313" key="5">
    <source>
        <dbReference type="Ensembl" id="ENSLLEP00000023022.1"/>
    </source>
</evidence>
<dbReference type="AlphaFoldDB" id="A0A8C5PHU7"/>
<keyword evidence="1" id="KW-0479">Metal-binding</keyword>
<proteinExistence type="predicted"/>
<dbReference type="SUPFAM" id="SSF47353">
    <property type="entry name" value="Retrovirus capsid dimerization domain-like"/>
    <property type="match status" value="1"/>
</dbReference>
<sequence length="562" mass="61953">MAQRYEGLKRTVLKELLKARGKAPGGKAKAVIIGELMEDDRNSVAPSEGSKTSEWRREVQWRLALYGTDPSADIIGRVLADTDKLRQAEMQQRSGGSLSPQGSTGPPKQKIPFAAFKLFPEGSEDIDGFLQDFERQYALQGVEVRNWVPILASKLTGRAAEAYRAVADEDCMVYERVKEHLLALYALTPEAYRVRFRALRRGTQDSYAEWGHRMHQALRSWIQGCQATQTDQIIQLLLLEQFYNYSPPEVRDWVRDRRPLTLSEATRLADEYQDARRVAPPAIRAPSPRFHPAPQLRPAPLKRAPRPPAPSTLAPRVGPRCYGCNQIGHMRDSCPLNNQRPAPSRAAHPPSRAMAYCGHQEPEPTATLEEDWGILHEANSVQGAAQDNRQHHRQQVRVNGQLASGLRDTGATLTLAQPHLISSAASTGYSVAVRVAGGHVYRIPTARVHLDWGTNAQDVEVGVMKNLPSEVLLGNDLGLLTSTFEDPHPGGVCPVTTRNQARKAPPTDSEGTTVSQTRLTPPLGPDNTPALTWDSPTDLPKPPGTILPLPHTDNKQGGTREG</sequence>
<dbReference type="PROSITE" id="PS50804">
    <property type="entry name" value="SCAN_BOX"/>
    <property type="match status" value="1"/>
</dbReference>
<keyword evidence="1" id="KW-0863">Zinc-finger</keyword>
<dbReference type="Gene3D" id="1.10.4020.10">
    <property type="entry name" value="DNA breaking-rejoining enzymes"/>
    <property type="match status" value="1"/>
</dbReference>
<evidence type="ECO:0000313" key="6">
    <source>
        <dbReference type="Proteomes" id="UP000694569"/>
    </source>
</evidence>
<dbReference type="Ensembl" id="ENSLLET00000023898.1">
    <property type="protein sequence ID" value="ENSLLEP00000023022.1"/>
    <property type="gene ID" value="ENSLLEG00000014627.1"/>
</dbReference>
<protein>
    <recommendedName>
        <fullName evidence="7">CCHC-type domain-containing protein</fullName>
    </recommendedName>
</protein>
<dbReference type="InterPro" id="IPR021109">
    <property type="entry name" value="Peptidase_aspartic_dom_sf"/>
</dbReference>
<evidence type="ECO:0000256" key="1">
    <source>
        <dbReference type="PROSITE-ProRule" id="PRU00047"/>
    </source>
</evidence>
<dbReference type="InterPro" id="IPR038269">
    <property type="entry name" value="SCAN_sf"/>
</dbReference>
<dbReference type="GeneTree" id="ENSGT00940000159113"/>
<dbReference type="GO" id="GO:0003676">
    <property type="term" value="F:nucleic acid binding"/>
    <property type="evidence" value="ECO:0007669"/>
    <property type="project" value="InterPro"/>
</dbReference>
<evidence type="ECO:0000259" key="4">
    <source>
        <dbReference type="PROSITE" id="PS50804"/>
    </source>
</evidence>
<dbReference type="GO" id="GO:0008270">
    <property type="term" value="F:zinc ion binding"/>
    <property type="evidence" value="ECO:0007669"/>
    <property type="project" value="UniProtKB-KW"/>
</dbReference>
<name>A0A8C5PHU7_9ANUR</name>
<keyword evidence="6" id="KW-1185">Reference proteome</keyword>
<dbReference type="Proteomes" id="UP000694569">
    <property type="component" value="Unplaced"/>
</dbReference>
<dbReference type="Pfam" id="PF02023">
    <property type="entry name" value="SCAN"/>
    <property type="match status" value="1"/>
</dbReference>
<dbReference type="SUPFAM" id="SSF50630">
    <property type="entry name" value="Acid proteases"/>
    <property type="match status" value="1"/>
</dbReference>
<evidence type="ECO:0000259" key="3">
    <source>
        <dbReference type="PROSITE" id="PS50158"/>
    </source>
</evidence>
<dbReference type="InterPro" id="IPR003309">
    <property type="entry name" value="SCAN_dom"/>
</dbReference>
<feature type="compositionally biased region" description="Basic and acidic residues" evidence="2">
    <location>
        <begin position="552"/>
        <end position="562"/>
    </location>
</feature>
<reference evidence="5" key="2">
    <citation type="submission" date="2025-09" db="UniProtKB">
        <authorList>
            <consortium name="Ensembl"/>
        </authorList>
    </citation>
    <scope>IDENTIFICATION</scope>
</reference>
<dbReference type="Gene3D" id="2.40.70.10">
    <property type="entry name" value="Acid Proteases"/>
    <property type="match status" value="1"/>
</dbReference>